<dbReference type="STRING" id="294750.A0A095C4A5"/>
<dbReference type="Gene3D" id="1.10.287.130">
    <property type="match status" value="1"/>
</dbReference>
<feature type="modified residue" description="4-aspartylphosphate" evidence="6">
    <location>
        <position position="1110"/>
    </location>
</feature>
<dbReference type="GeneID" id="88176684"/>
<dbReference type="RefSeq" id="XP_062880600.1">
    <property type="nucleotide sequence ID" value="XM_063024530.1"/>
</dbReference>
<feature type="compositionally biased region" description="Low complexity" evidence="7">
    <location>
        <begin position="127"/>
        <end position="136"/>
    </location>
</feature>
<evidence type="ECO:0000256" key="1">
    <source>
        <dbReference type="ARBA" id="ARBA00000085"/>
    </source>
</evidence>
<reference evidence="11 12" key="2">
    <citation type="journal article" date="2018" name="Proc. Natl. Acad. Sci.">
        <title>RNAi is a critical determinant of centromere evolution in closely related fungi.</title>
        <authorList>
            <person name="Yadav V."/>
            <person name="Sun S."/>
            <person name="Billmyre R.B."/>
            <person name="Thimmappa B.C."/>
            <person name="Shea T."/>
            <person name="Lintner R."/>
            <person name="Bakkeren G."/>
            <person name="Cuomo C.A."/>
            <person name="Heitman J."/>
            <person name="Sanyal K."/>
        </authorList>
    </citation>
    <scope>NUCLEOTIDE SEQUENCE [LARGE SCALE GENOMIC DNA]</scope>
    <source>
        <strain evidence="11 12">R265</strain>
    </source>
</reference>
<dbReference type="Gene3D" id="3.30.565.10">
    <property type="entry name" value="Histidine kinase-like ATPase, C-terminal domain"/>
    <property type="match status" value="1"/>
</dbReference>
<keyword evidence="8" id="KW-1133">Transmembrane helix</keyword>
<evidence type="ECO:0000256" key="6">
    <source>
        <dbReference type="PROSITE-ProRule" id="PRU00169"/>
    </source>
</evidence>
<feature type="transmembrane region" description="Helical" evidence="8">
    <location>
        <begin position="416"/>
        <end position="437"/>
    </location>
</feature>
<feature type="domain" description="Response regulatory" evidence="10">
    <location>
        <begin position="1053"/>
        <end position="1175"/>
    </location>
</feature>
<dbReference type="InterPro" id="IPR036097">
    <property type="entry name" value="HisK_dim/P_sf"/>
</dbReference>
<gene>
    <name evidence="11" type="ORF">CNBG_0447</name>
</gene>
<evidence type="ECO:0000259" key="9">
    <source>
        <dbReference type="PROSITE" id="PS50109"/>
    </source>
</evidence>
<comment type="catalytic activity">
    <reaction evidence="1">
        <text>ATP + protein L-histidine = ADP + protein N-phospho-L-histidine.</text>
        <dbReference type="EC" id="2.7.13.3"/>
    </reaction>
</comment>
<dbReference type="PROSITE" id="PS50110">
    <property type="entry name" value="RESPONSE_REGULATORY"/>
    <property type="match status" value="1"/>
</dbReference>
<dbReference type="Proteomes" id="UP000029445">
    <property type="component" value="Chromosome 4"/>
</dbReference>
<dbReference type="SUPFAM" id="SSF52172">
    <property type="entry name" value="CheY-like"/>
    <property type="match status" value="1"/>
</dbReference>
<feature type="region of interest" description="Disordered" evidence="7">
    <location>
        <begin position="101"/>
        <end position="221"/>
    </location>
</feature>
<dbReference type="PANTHER" id="PTHR43047:SF66">
    <property type="entry name" value="HISKA"/>
    <property type="match status" value="1"/>
</dbReference>
<feature type="transmembrane region" description="Helical" evidence="8">
    <location>
        <begin position="392"/>
        <end position="410"/>
    </location>
</feature>
<feature type="region of interest" description="Disordered" evidence="7">
    <location>
        <begin position="911"/>
        <end position="940"/>
    </location>
</feature>
<dbReference type="KEGG" id="cdeu:CNBG_0447"/>
<feature type="compositionally biased region" description="Low complexity" evidence="7">
    <location>
        <begin position="959"/>
        <end position="971"/>
    </location>
</feature>
<evidence type="ECO:0000256" key="4">
    <source>
        <dbReference type="ARBA" id="ARBA00022679"/>
    </source>
</evidence>
<dbReference type="InterPro" id="IPR011006">
    <property type="entry name" value="CheY-like_superfamily"/>
</dbReference>
<dbReference type="SMART" id="SM00448">
    <property type="entry name" value="REC"/>
    <property type="match status" value="1"/>
</dbReference>
<protein>
    <recommendedName>
        <fullName evidence="2">histidine kinase</fullName>
        <ecNumber evidence="2">2.7.13.3</ecNumber>
    </recommendedName>
</protein>
<evidence type="ECO:0000313" key="12">
    <source>
        <dbReference type="Proteomes" id="UP000029445"/>
    </source>
</evidence>
<sequence>MPTEDVDNAAPSPATPLASAMHSHTADNQIKANTKANSKSRTRFAPSRLSSVWRSLVSHLTPPSHPSTTSESALGSSLRNTTDNMYYEDGSAVRHLPLELLNPNAGTDGKHKRRGVSDTKNSGSRGGLRQRLRGSQANSTSRYGDDDDLSAKPSEPVSRIVVDNNFEHFTPAVPRSDSGYGSGRTPATNGTPGGGEIGDDEDEEGTRGLRSDGASTTQRRSSAAAQWIQRNVVVEWVTDRFWPNVKHFLDSSYPEPSKEHSFQKELWFTQKQGALASSLFFIINYALTVGLLPTPFSNFNWIAYFGIGGVFTLPVLPLIVLDWPRRHPRIWQPIIFCACWVFAYILIVEMHLCGFFTDNNQCGSRNFLNLLGFAFGQPTLGLLTMKEDRGMAVAGASIWIILTGALTMTQKNSPKLFYRNIVFFALFHAFLIGSSFLKERSDRQMFALRQQLKIQYRATQSAQVMERRAADSKKRFVSYIFHEVRVPLNTALLAVQNLQGENVFEHVQQDQAEMVDGLVSSLSMMEKVLNDVLSFNRMESGKFAQARKPFDFHKSIQLVALSHRTQAQMTGILLDVELDPDIDKIGGIFVGDEMRLRQVASNLVSNSIKFTDQGSVRIVTKLLYPRLEPTPATEPDDPLRQAAINLQRQQEIEESEKALSGTPTRSFAANSQSVPSHPRSRPDSAKGIHAHALMDLEKGSVTIEQKRLSRESGRDKEEEKKKVQKAVVRVEIHDTGVGLKKTDVLDGDLFSPYVQTEIGRRQGGKGSGLGLALVRQIVKLSGGRLGVESEFGKGSMFWFELPYSLPPSPKARPGSSKGDQMAGMGMGGSAPALSVPVASGSGGKPSFGLTMPLSSSSNSTFVASSSRTETPNGSNPGILTSTGEGIGGDDEKGPPKRPAAMVRIISGASLMSPTMEKGPSQTSAHSERPAIGTTDSTMPLLPVEPRMSVEEVITAGGVPQSPSTSSHSTTQEPFIDPFSPISYTTLRERRSSEWSEEMGRAALAAEKLGSERAVAGMGLGMGVGQAAEIMLNAGGVQRQPETKADPPAEMPLSSLVVDDDKLTRMLMSRMLTRLGHRVTTAENGKIASEMIKDMIENKEGSVKFDIVFLDNQMPLMSGVEVARAVREMNCPIYIVGCTGNALREDQDEYMAAGADTILTKPIHQKHLIEMIRDARRRVAGETQPRDMDYADETPMSPVPMRDPLPRMS</sequence>
<dbReference type="InterPro" id="IPR036890">
    <property type="entry name" value="HATPase_C_sf"/>
</dbReference>
<dbReference type="HOGENOM" id="CLU_006108_0_0_1"/>
<feature type="region of interest" description="Disordered" evidence="7">
    <location>
        <begin position="1"/>
        <end position="44"/>
    </location>
</feature>
<feature type="compositionally biased region" description="Low complexity" evidence="7">
    <location>
        <begin position="854"/>
        <end position="866"/>
    </location>
</feature>
<dbReference type="CDD" id="cd17546">
    <property type="entry name" value="REC_hyHK_CKI1_RcsC-like"/>
    <property type="match status" value="1"/>
</dbReference>
<dbReference type="PANTHER" id="PTHR43047">
    <property type="entry name" value="TWO-COMPONENT HISTIDINE PROTEIN KINASE"/>
    <property type="match status" value="1"/>
</dbReference>
<dbReference type="CDD" id="cd00082">
    <property type="entry name" value="HisKA"/>
    <property type="match status" value="1"/>
</dbReference>
<evidence type="ECO:0000256" key="8">
    <source>
        <dbReference type="SAM" id="Phobius"/>
    </source>
</evidence>
<dbReference type="InterPro" id="IPR001789">
    <property type="entry name" value="Sig_transdc_resp-reg_receiver"/>
</dbReference>
<feature type="transmembrane region" description="Helical" evidence="8">
    <location>
        <begin position="367"/>
        <end position="385"/>
    </location>
</feature>
<keyword evidence="5" id="KW-0418">Kinase</keyword>
<dbReference type="Pfam" id="PF00072">
    <property type="entry name" value="Response_reg"/>
    <property type="match status" value="1"/>
</dbReference>
<organism evidence="11 12">
    <name type="scientific">Cryptococcus deuterogattii (strain R265)</name>
    <name type="common">Cryptococcus gattii VGII (strain R265)</name>
    <dbReference type="NCBI Taxonomy" id="294750"/>
    <lineage>
        <taxon>Eukaryota</taxon>
        <taxon>Fungi</taxon>
        <taxon>Dikarya</taxon>
        <taxon>Basidiomycota</taxon>
        <taxon>Agaricomycotina</taxon>
        <taxon>Tremellomycetes</taxon>
        <taxon>Tremellales</taxon>
        <taxon>Cryptococcaceae</taxon>
        <taxon>Cryptococcus</taxon>
        <taxon>Cryptococcus gattii species complex</taxon>
    </lineage>
</organism>
<dbReference type="GO" id="GO:0009927">
    <property type="term" value="F:histidine phosphotransfer kinase activity"/>
    <property type="evidence" value="ECO:0007669"/>
    <property type="project" value="TreeGrafter"/>
</dbReference>
<evidence type="ECO:0000256" key="2">
    <source>
        <dbReference type="ARBA" id="ARBA00012438"/>
    </source>
</evidence>
<dbReference type="PRINTS" id="PR00344">
    <property type="entry name" value="BCTRLSENSOR"/>
</dbReference>
<feature type="compositionally biased region" description="Basic and acidic residues" evidence="7">
    <location>
        <begin position="1178"/>
        <end position="1188"/>
    </location>
</feature>
<dbReference type="Gene3D" id="3.40.50.2300">
    <property type="match status" value="1"/>
</dbReference>
<keyword evidence="3 6" id="KW-0597">Phosphoprotein</keyword>
<feature type="region of interest" description="Disordered" evidence="7">
    <location>
        <begin position="956"/>
        <end position="982"/>
    </location>
</feature>
<dbReference type="SUPFAM" id="SSF47384">
    <property type="entry name" value="Homodimeric domain of signal transducing histidine kinase"/>
    <property type="match status" value="1"/>
</dbReference>
<feature type="transmembrane region" description="Helical" evidence="8">
    <location>
        <begin position="330"/>
        <end position="347"/>
    </location>
</feature>
<evidence type="ECO:0000256" key="7">
    <source>
        <dbReference type="SAM" id="MobiDB-lite"/>
    </source>
</evidence>
<dbReference type="GO" id="GO:0005886">
    <property type="term" value="C:plasma membrane"/>
    <property type="evidence" value="ECO:0007669"/>
    <property type="project" value="TreeGrafter"/>
</dbReference>
<dbReference type="SMART" id="SM00387">
    <property type="entry name" value="HATPase_c"/>
    <property type="match status" value="1"/>
</dbReference>
<evidence type="ECO:0000313" key="11">
    <source>
        <dbReference type="EMBL" id="KGB74609.1"/>
    </source>
</evidence>
<feature type="region of interest" description="Disordered" evidence="7">
    <location>
        <begin position="651"/>
        <end position="685"/>
    </location>
</feature>
<feature type="compositionally biased region" description="Polar residues" evidence="7">
    <location>
        <begin position="26"/>
        <end position="39"/>
    </location>
</feature>
<dbReference type="SMART" id="SM00388">
    <property type="entry name" value="HisKA"/>
    <property type="match status" value="1"/>
</dbReference>
<name>A0A095C4A5_CRYD2</name>
<feature type="compositionally biased region" description="Polar residues" evidence="7">
    <location>
        <begin position="867"/>
        <end position="883"/>
    </location>
</feature>
<dbReference type="VEuPathDB" id="FungiDB:CNBG_0447"/>
<dbReference type="AlphaFoldDB" id="A0A095C4A5"/>
<keyword evidence="12" id="KW-1185">Reference proteome</keyword>
<accession>A0A095C4A5</accession>
<dbReference type="InterPro" id="IPR003661">
    <property type="entry name" value="HisK_dim/P_dom"/>
</dbReference>
<evidence type="ECO:0000259" key="10">
    <source>
        <dbReference type="PROSITE" id="PS50110"/>
    </source>
</evidence>
<keyword evidence="4" id="KW-0808">Transferase</keyword>
<dbReference type="SUPFAM" id="SSF55874">
    <property type="entry name" value="ATPase domain of HSP90 chaperone/DNA topoisomerase II/histidine kinase"/>
    <property type="match status" value="2"/>
</dbReference>
<dbReference type="Pfam" id="PF00512">
    <property type="entry name" value="HisKA"/>
    <property type="match status" value="1"/>
</dbReference>
<feature type="transmembrane region" description="Helical" evidence="8">
    <location>
        <begin position="274"/>
        <end position="296"/>
    </location>
</feature>
<feature type="compositionally biased region" description="Low complexity" evidence="7">
    <location>
        <begin position="9"/>
        <end position="20"/>
    </location>
</feature>
<dbReference type="InterPro" id="IPR003594">
    <property type="entry name" value="HATPase_dom"/>
</dbReference>
<reference evidence="11 12" key="1">
    <citation type="journal article" date="2011" name="MBio">
        <title>Genome variation in Cryptococcus gattii, an emerging pathogen of immunocompetent hosts.</title>
        <authorList>
            <person name="D'Souza C.A."/>
            <person name="Kronstad J.W."/>
            <person name="Taylor G."/>
            <person name="Warren R."/>
            <person name="Yuen M."/>
            <person name="Hu G."/>
            <person name="Jung W.H."/>
            <person name="Sham A."/>
            <person name="Kidd S.E."/>
            <person name="Tangen K."/>
            <person name="Lee N."/>
            <person name="Zeilmaker T."/>
            <person name="Sawkins J."/>
            <person name="McVicker G."/>
            <person name="Shah S."/>
            <person name="Gnerre S."/>
            <person name="Griggs A."/>
            <person name="Zeng Q."/>
            <person name="Bartlett K."/>
            <person name="Li W."/>
            <person name="Wang X."/>
            <person name="Heitman J."/>
            <person name="Stajich J.E."/>
            <person name="Fraser J.A."/>
            <person name="Meyer W."/>
            <person name="Carter D."/>
            <person name="Schein J."/>
            <person name="Krzywinski M."/>
            <person name="Kwon-Chung K.J."/>
            <person name="Varma A."/>
            <person name="Wang J."/>
            <person name="Brunham R."/>
            <person name="Fyfe M."/>
            <person name="Ouellette B.F."/>
            <person name="Siddiqui A."/>
            <person name="Marra M."/>
            <person name="Jones S."/>
            <person name="Holt R."/>
            <person name="Birren B.W."/>
            <person name="Galagan J.E."/>
            <person name="Cuomo C.A."/>
        </authorList>
    </citation>
    <scope>NUCLEOTIDE SEQUENCE [LARGE SCALE GENOMIC DNA]</scope>
    <source>
        <strain evidence="11 12">R265</strain>
    </source>
</reference>
<feature type="region of interest" description="Disordered" evidence="7">
    <location>
        <begin position="808"/>
        <end position="828"/>
    </location>
</feature>
<dbReference type="PROSITE" id="PS50109">
    <property type="entry name" value="HIS_KIN"/>
    <property type="match status" value="1"/>
</dbReference>
<dbReference type="GO" id="GO:0000155">
    <property type="term" value="F:phosphorelay sensor kinase activity"/>
    <property type="evidence" value="ECO:0007669"/>
    <property type="project" value="InterPro"/>
</dbReference>
<dbReference type="InterPro" id="IPR005467">
    <property type="entry name" value="His_kinase_dom"/>
</dbReference>
<evidence type="ECO:0000256" key="5">
    <source>
        <dbReference type="ARBA" id="ARBA00022777"/>
    </source>
</evidence>
<dbReference type="OrthoDB" id="60033at2759"/>
<dbReference type="EMBL" id="CP025762">
    <property type="protein sequence ID" value="KGB74609.1"/>
    <property type="molecule type" value="Genomic_DNA"/>
</dbReference>
<dbReference type="Pfam" id="PF02518">
    <property type="entry name" value="HATPase_c"/>
    <property type="match status" value="1"/>
</dbReference>
<feature type="transmembrane region" description="Helical" evidence="8">
    <location>
        <begin position="302"/>
        <end position="323"/>
    </location>
</feature>
<feature type="region of interest" description="Disordered" evidence="7">
    <location>
        <begin position="846"/>
        <end position="897"/>
    </location>
</feature>
<feature type="region of interest" description="Disordered" evidence="7">
    <location>
        <begin position="1178"/>
        <end position="1208"/>
    </location>
</feature>
<keyword evidence="8" id="KW-0812">Transmembrane</keyword>
<dbReference type="EC" id="2.7.13.3" evidence="2"/>
<feature type="domain" description="Histidine kinase" evidence="9">
    <location>
        <begin position="479"/>
        <end position="805"/>
    </location>
</feature>
<dbReference type="InterPro" id="IPR004358">
    <property type="entry name" value="Sig_transdc_His_kin-like_C"/>
</dbReference>
<dbReference type="OMA" id="KSEMHYN"/>
<keyword evidence="8" id="KW-0472">Membrane</keyword>
<feature type="compositionally biased region" description="Polar residues" evidence="7">
    <location>
        <begin position="661"/>
        <end position="675"/>
    </location>
</feature>
<evidence type="ECO:0000256" key="3">
    <source>
        <dbReference type="ARBA" id="ARBA00022553"/>
    </source>
</evidence>
<proteinExistence type="predicted"/>